<accession>A0AAE1A3T4</accession>
<gene>
    <name evidence="2" type="ORF">RRG08_037505</name>
</gene>
<dbReference type="Proteomes" id="UP001283361">
    <property type="component" value="Unassembled WGS sequence"/>
</dbReference>
<keyword evidence="3" id="KW-1185">Reference proteome</keyword>
<evidence type="ECO:0000313" key="2">
    <source>
        <dbReference type="EMBL" id="KAK3780565.1"/>
    </source>
</evidence>
<comment type="caution">
    <text evidence="2">The sequence shown here is derived from an EMBL/GenBank/DDBJ whole genome shotgun (WGS) entry which is preliminary data.</text>
</comment>
<protein>
    <submittedName>
        <fullName evidence="2">Uncharacterized protein</fullName>
    </submittedName>
</protein>
<evidence type="ECO:0000313" key="3">
    <source>
        <dbReference type="Proteomes" id="UP001283361"/>
    </source>
</evidence>
<dbReference type="EMBL" id="JAWDGP010002704">
    <property type="protein sequence ID" value="KAK3780565.1"/>
    <property type="molecule type" value="Genomic_DNA"/>
</dbReference>
<organism evidence="2 3">
    <name type="scientific">Elysia crispata</name>
    <name type="common">lettuce slug</name>
    <dbReference type="NCBI Taxonomy" id="231223"/>
    <lineage>
        <taxon>Eukaryota</taxon>
        <taxon>Metazoa</taxon>
        <taxon>Spiralia</taxon>
        <taxon>Lophotrochozoa</taxon>
        <taxon>Mollusca</taxon>
        <taxon>Gastropoda</taxon>
        <taxon>Heterobranchia</taxon>
        <taxon>Euthyneura</taxon>
        <taxon>Panpulmonata</taxon>
        <taxon>Sacoglossa</taxon>
        <taxon>Placobranchoidea</taxon>
        <taxon>Plakobranchidae</taxon>
        <taxon>Elysia</taxon>
    </lineage>
</organism>
<reference evidence="2" key="1">
    <citation type="journal article" date="2023" name="G3 (Bethesda)">
        <title>A reference genome for the long-term kleptoplast-retaining sea slug Elysia crispata morphotype clarki.</title>
        <authorList>
            <person name="Eastman K.E."/>
            <person name="Pendleton A.L."/>
            <person name="Shaikh M.A."/>
            <person name="Suttiyut T."/>
            <person name="Ogas R."/>
            <person name="Tomko P."/>
            <person name="Gavelis G."/>
            <person name="Widhalm J.R."/>
            <person name="Wisecaver J.H."/>
        </authorList>
    </citation>
    <scope>NUCLEOTIDE SEQUENCE</scope>
    <source>
        <strain evidence="2">ECLA1</strain>
    </source>
</reference>
<feature type="region of interest" description="Disordered" evidence="1">
    <location>
        <begin position="91"/>
        <end position="125"/>
    </location>
</feature>
<evidence type="ECO:0000256" key="1">
    <source>
        <dbReference type="SAM" id="MobiDB-lite"/>
    </source>
</evidence>
<feature type="compositionally biased region" description="Polar residues" evidence="1">
    <location>
        <begin position="91"/>
        <end position="108"/>
    </location>
</feature>
<dbReference type="AlphaFoldDB" id="A0AAE1A3T4"/>
<name>A0AAE1A3T4_9GAST</name>
<sequence length="125" mass="14141">MKSPLFLHTYSRGPTAWPRQCPRGYSPYMTTVLMEDGCEIYHCIQVPRQELEEKPNFPNYDGLLLLVRLLSESSVQALVLSTLLEVYSNANTPWMGQDTPQTDGTTSMRNERTLEAPSPTMGTQN</sequence>
<proteinExistence type="predicted"/>